<evidence type="ECO:0000256" key="2">
    <source>
        <dbReference type="ARBA" id="ARBA00005019"/>
    </source>
</evidence>
<evidence type="ECO:0000256" key="10">
    <source>
        <dbReference type="HAMAP-Rule" id="MF_00244"/>
    </source>
</evidence>
<keyword evidence="6 10" id="KW-0547">Nucleotide-binding</keyword>
<dbReference type="UniPathway" id="UPA00253">
    <property type="reaction ID" value="UER00332"/>
</dbReference>
<dbReference type="InterPro" id="IPR004821">
    <property type="entry name" value="Cyt_trans-like"/>
</dbReference>
<dbReference type="PANTHER" id="PTHR39321:SF3">
    <property type="entry name" value="PHOSPHOPANTETHEINE ADENYLYLTRANSFERASE"/>
    <property type="match status" value="1"/>
</dbReference>
<dbReference type="NCBIfam" id="TIGR00125">
    <property type="entry name" value="cyt_tran_rel"/>
    <property type="match status" value="1"/>
</dbReference>
<evidence type="ECO:0000256" key="6">
    <source>
        <dbReference type="ARBA" id="ARBA00022741"/>
    </source>
</evidence>
<evidence type="ECO:0000259" key="11">
    <source>
        <dbReference type="Pfam" id="PF01467"/>
    </source>
</evidence>
<evidence type="ECO:0000313" key="13">
    <source>
        <dbReference type="Proteomes" id="UP000310506"/>
    </source>
</evidence>
<accession>A0A4S3B7W6</accession>
<sequence>MIKQTNVTTEVVPELASEPKKIKRVGLLGGGFNPVHYGHLLVADQVFHQLNLDEFYLLPSYESPHKDPKKTISAEHRVAMLKLAIADNPNLSLDLSEIHRQGKSYTFETIRHLKEQHPDTEYYFVIGGDMVDYLPTWYNIEELVTLVSFVGIGRPGFKKESDYPIIWVDVPETSTSSTYIREKIKQKCSVNYLLPDAVIAYIEKEGLYQDDSDNKMV</sequence>
<dbReference type="Pfam" id="PF01467">
    <property type="entry name" value="CTP_transf_like"/>
    <property type="match status" value="1"/>
</dbReference>
<dbReference type="Gene3D" id="3.40.50.620">
    <property type="entry name" value="HUPs"/>
    <property type="match status" value="1"/>
</dbReference>
<evidence type="ECO:0000313" key="12">
    <source>
        <dbReference type="EMBL" id="THB62063.1"/>
    </source>
</evidence>
<gene>
    <name evidence="10" type="primary">nadD</name>
    <name evidence="12" type="ORF">ESZ54_02325</name>
</gene>
<evidence type="ECO:0000256" key="3">
    <source>
        <dbReference type="ARBA" id="ARBA00022642"/>
    </source>
</evidence>
<dbReference type="NCBIfam" id="TIGR00482">
    <property type="entry name" value="nicotinate (nicotinamide) nucleotide adenylyltransferase"/>
    <property type="match status" value="1"/>
</dbReference>
<dbReference type="EC" id="2.7.7.18" evidence="10"/>
<comment type="caution">
    <text evidence="12">The sequence shown here is derived from an EMBL/GenBank/DDBJ whole genome shotgun (WGS) entry which is preliminary data.</text>
</comment>
<reference evidence="12 13" key="1">
    <citation type="submission" date="2019-01" db="EMBL/GenBank/DDBJ databases">
        <title>Vagococcus silagei sp. nov. isolated from brewer's grain.</title>
        <authorList>
            <person name="Guu J.-R."/>
        </authorList>
    </citation>
    <scope>NUCLEOTIDE SEQUENCE [LARGE SCALE GENOMIC DNA]</scope>
    <source>
        <strain evidence="12 13">2B-2</strain>
    </source>
</reference>
<dbReference type="Proteomes" id="UP000310506">
    <property type="component" value="Unassembled WGS sequence"/>
</dbReference>
<dbReference type="InterPro" id="IPR005248">
    <property type="entry name" value="NadD/NMNAT"/>
</dbReference>
<organism evidence="12 13">
    <name type="scientific">Vagococcus silagei</name>
    <dbReference type="NCBI Taxonomy" id="2508885"/>
    <lineage>
        <taxon>Bacteria</taxon>
        <taxon>Bacillati</taxon>
        <taxon>Bacillota</taxon>
        <taxon>Bacilli</taxon>
        <taxon>Lactobacillales</taxon>
        <taxon>Enterococcaceae</taxon>
        <taxon>Vagococcus</taxon>
    </lineage>
</organism>
<dbReference type="CDD" id="cd02165">
    <property type="entry name" value="NMNAT"/>
    <property type="match status" value="1"/>
</dbReference>
<evidence type="ECO:0000256" key="9">
    <source>
        <dbReference type="ARBA" id="ARBA00048721"/>
    </source>
</evidence>
<proteinExistence type="inferred from homology"/>
<keyword evidence="13" id="KW-1185">Reference proteome</keyword>
<comment type="similarity">
    <text evidence="10">Belongs to the NadD family.</text>
</comment>
<evidence type="ECO:0000256" key="1">
    <source>
        <dbReference type="ARBA" id="ARBA00002324"/>
    </source>
</evidence>
<dbReference type="InterPro" id="IPR014729">
    <property type="entry name" value="Rossmann-like_a/b/a_fold"/>
</dbReference>
<dbReference type="GO" id="GO:0004515">
    <property type="term" value="F:nicotinate-nucleotide adenylyltransferase activity"/>
    <property type="evidence" value="ECO:0007669"/>
    <property type="project" value="UniProtKB-UniRule"/>
</dbReference>
<keyword evidence="7 10" id="KW-0067">ATP-binding</keyword>
<evidence type="ECO:0000256" key="7">
    <source>
        <dbReference type="ARBA" id="ARBA00022840"/>
    </source>
</evidence>
<dbReference type="GO" id="GO:0009435">
    <property type="term" value="P:NAD+ biosynthetic process"/>
    <property type="evidence" value="ECO:0007669"/>
    <property type="project" value="UniProtKB-UniRule"/>
</dbReference>
<dbReference type="RefSeq" id="WP_136136063.1">
    <property type="nucleotide sequence ID" value="NZ_SDGV01000004.1"/>
</dbReference>
<dbReference type="EMBL" id="SDGV01000004">
    <property type="protein sequence ID" value="THB62063.1"/>
    <property type="molecule type" value="Genomic_DNA"/>
</dbReference>
<keyword evidence="5 10" id="KW-0548">Nucleotidyltransferase</keyword>
<protein>
    <recommendedName>
        <fullName evidence="10">Probable nicotinate-nucleotide adenylyltransferase</fullName>
        <ecNumber evidence="10">2.7.7.18</ecNumber>
    </recommendedName>
    <alternativeName>
        <fullName evidence="10">Deamido-NAD(+) diphosphorylase</fullName>
    </alternativeName>
    <alternativeName>
        <fullName evidence="10">Deamido-NAD(+) pyrophosphorylase</fullName>
    </alternativeName>
    <alternativeName>
        <fullName evidence="10">Nicotinate mononucleotide adenylyltransferase</fullName>
        <shortName evidence="10">NaMN adenylyltransferase</shortName>
    </alternativeName>
</protein>
<dbReference type="HAMAP" id="MF_00244">
    <property type="entry name" value="NaMN_adenylyltr"/>
    <property type="match status" value="1"/>
</dbReference>
<evidence type="ECO:0000256" key="8">
    <source>
        <dbReference type="ARBA" id="ARBA00023027"/>
    </source>
</evidence>
<dbReference type="OrthoDB" id="5295945at2"/>
<keyword evidence="3 10" id="KW-0662">Pyridine nucleotide biosynthesis</keyword>
<evidence type="ECO:0000256" key="5">
    <source>
        <dbReference type="ARBA" id="ARBA00022695"/>
    </source>
</evidence>
<keyword evidence="4 10" id="KW-0808">Transferase</keyword>
<dbReference type="GO" id="GO:0005524">
    <property type="term" value="F:ATP binding"/>
    <property type="evidence" value="ECO:0007669"/>
    <property type="project" value="UniProtKB-KW"/>
</dbReference>
<dbReference type="PANTHER" id="PTHR39321">
    <property type="entry name" value="NICOTINATE-NUCLEOTIDE ADENYLYLTRANSFERASE-RELATED"/>
    <property type="match status" value="1"/>
</dbReference>
<comment type="pathway">
    <text evidence="2 10">Cofactor biosynthesis; NAD(+) biosynthesis; deamido-NAD(+) from nicotinate D-ribonucleotide: step 1/1.</text>
</comment>
<dbReference type="SUPFAM" id="SSF52374">
    <property type="entry name" value="Nucleotidylyl transferase"/>
    <property type="match status" value="1"/>
</dbReference>
<dbReference type="NCBIfam" id="NF000840">
    <property type="entry name" value="PRK00071.1-3"/>
    <property type="match status" value="1"/>
</dbReference>
<name>A0A4S3B7W6_9ENTE</name>
<keyword evidence="8 10" id="KW-0520">NAD</keyword>
<comment type="function">
    <text evidence="1 10">Catalyzes the reversible adenylation of nicotinate mononucleotide (NaMN) to nicotinic acid adenine dinucleotide (NaAD).</text>
</comment>
<evidence type="ECO:0000256" key="4">
    <source>
        <dbReference type="ARBA" id="ARBA00022679"/>
    </source>
</evidence>
<comment type="catalytic activity">
    <reaction evidence="9 10">
        <text>nicotinate beta-D-ribonucleotide + ATP + H(+) = deamido-NAD(+) + diphosphate</text>
        <dbReference type="Rhea" id="RHEA:22860"/>
        <dbReference type="ChEBI" id="CHEBI:15378"/>
        <dbReference type="ChEBI" id="CHEBI:30616"/>
        <dbReference type="ChEBI" id="CHEBI:33019"/>
        <dbReference type="ChEBI" id="CHEBI:57502"/>
        <dbReference type="ChEBI" id="CHEBI:58437"/>
        <dbReference type="EC" id="2.7.7.18"/>
    </reaction>
</comment>
<dbReference type="NCBIfam" id="NF000841">
    <property type="entry name" value="PRK00071.1-4"/>
    <property type="match status" value="1"/>
</dbReference>
<dbReference type="AlphaFoldDB" id="A0A4S3B7W6"/>
<feature type="domain" description="Cytidyltransferase-like" evidence="11">
    <location>
        <begin position="27"/>
        <end position="183"/>
    </location>
</feature>